<keyword evidence="10" id="KW-0243">Dynein</keyword>
<comment type="similarity">
    <text evidence="10">Belongs to the dynein light chain family.</text>
</comment>
<evidence type="ECO:0000256" key="8">
    <source>
        <dbReference type="ARBA" id="ARBA00023212"/>
    </source>
</evidence>
<dbReference type="InterPro" id="IPR037177">
    <property type="entry name" value="DLC_sf"/>
</dbReference>
<dbReference type="GO" id="GO:0045505">
    <property type="term" value="F:dynein intermediate chain binding"/>
    <property type="evidence" value="ECO:0007669"/>
    <property type="project" value="TreeGrafter"/>
</dbReference>
<evidence type="ECO:0000256" key="3">
    <source>
        <dbReference type="ARBA" id="ARBA00022448"/>
    </source>
</evidence>
<evidence type="ECO:0000256" key="7">
    <source>
        <dbReference type="ARBA" id="ARBA00022927"/>
    </source>
</evidence>
<keyword evidence="10" id="KW-0505">Motor protein</keyword>
<evidence type="ECO:0000256" key="4">
    <source>
        <dbReference type="ARBA" id="ARBA00022490"/>
    </source>
</evidence>
<reference evidence="11" key="1">
    <citation type="submission" date="2019-11" db="UniProtKB">
        <authorList>
            <consortium name="WormBaseParasite"/>
        </authorList>
    </citation>
    <scope>IDENTIFICATION</scope>
</reference>
<evidence type="ECO:0000256" key="10">
    <source>
        <dbReference type="RuleBase" id="RU365010"/>
    </source>
</evidence>
<comment type="subcellular location">
    <subcellularLocation>
        <location evidence="2 10">Cytoplasm</location>
        <location evidence="2 10">Cytoskeleton</location>
    </subcellularLocation>
    <subcellularLocation>
        <location evidence="1">Nucleus</location>
    </subcellularLocation>
</comment>
<evidence type="ECO:0000256" key="6">
    <source>
        <dbReference type="ARBA" id="ARBA00022816"/>
    </source>
</evidence>
<dbReference type="PANTHER" id="PTHR11886">
    <property type="entry name" value="DYNEIN LIGHT CHAIN"/>
    <property type="match status" value="1"/>
</dbReference>
<sequence length="134" mass="15375">MLNFQQSLQPANSGKFSFEEKAWGPNSQNDKSMRKYTYENNQLLEDNKPLKATIHCSEMPREMECWAVDCAAIALINRADIKEAAAYIKKEFDKQFGPTWHCVVGSNFGSYVSHFEGAFIYFLFKGITVLLFQI</sequence>
<keyword evidence="3" id="KW-0813">Transport</keyword>
<protein>
    <recommendedName>
        <fullName evidence="10">Dynein light chain</fullName>
    </recommendedName>
</protein>
<evidence type="ECO:0000256" key="1">
    <source>
        <dbReference type="ARBA" id="ARBA00004123"/>
    </source>
</evidence>
<dbReference type="SMART" id="SM01375">
    <property type="entry name" value="Dynein_light"/>
    <property type="match status" value="1"/>
</dbReference>
<keyword evidence="6" id="KW-0509">mRNA transport</keyword>
<dbReference type="InterPro" id="IPR001372">
    <property type="entry name" value="Dynein_light_chain_typ-1/2"/>
</dbReference>
<keyword evidence="8 10" id="KW-0206">Cytoskeleton</keyword>
<dbReference type="GO" id="GO:0015031">
    <property type="term" value="P:protein transport"/>
    <property type="evidence" value="ECO:0007669"/>
    <property type="project" value="UniProtKB-KW"/>
</dbReference>
<keyword evidence="4 10" id="KW-0963">Cytoplasm</keyword>
<evidence type="ECO:0000313" key="11">
    <source>
        <dbReference type="WBParaSite" id="MCU_008359-RA"/>
    </source>
</evidence>
<dbReference type="GO" id="GO:0005874">
    <property type="term" value="C:microtubule"/>
    <property type="evidence" value="ECO:0007669"/>
    <property type="project" value="UniProtKB-KW"/>
</dbReference>
<dbReference type="GO" id="GO:0005868">
    <property type="term" value="C:cytoplasmic dynein complex"/>
    <property type="evidence" value="ECO:0007669"/>
    <property type="project" value="TreeGrafter"/>
</dbReference>
<dbReference type="SUPFAM" id="SSF54648">
    <property type="entry name" value="DLC"/>
    <property type="match status" value="1"/>
</dbReference>
<dbReference type="Gene3D" id="3.30.740.10">
    <property type="entry name" value="Protein Inhibitor Of Neuronal Nitric Oxide Synthase"/>
    <property type="match status" value="1"/>
</dbReference>
<dbReference type="PANTHER" id="PTHR11886:SF35">
    <property type="entry name" value="DYNEIN LIGHT CHAIN"/>
    <property type="match status" value="1"/>
</dbReference>
<dbReference type="GO" id="GO:0007017">
    <property type="term" value="P:microtubule-based process"/>
    <property type="evidence" value="ECO:0007669"/>
    <property type="project" value="InterPro"/>
</dbReference>
<accession>A0A5K3FLV4</accession>
<evidence type="ECO:0000256" key="5">
    <source>
        <dbReference type="ARBA" id="ARBA00022701"/>
    </source>
</evidence>
<evidence type="ECO:0000256" key="2">
    <source>
        <dbReference type="ARBA" id="ARBA00004245"/>
    </source>
</evidence>
<organism evidence="11">
    <name type="scientific">Mesocestoides corti</name>
    <name type="common">Flatworm</name>
    <dbReference type="NCBI Taxonomy" id="53468"/>
    <lineage>
        <taxon>Eukaryota</taxon>
        <taxon>Metazoa</taxon>
        <taxon>Spiralia</taxon>
        <taxon>Lophotrochozoa</taxon>
        <taxon>Platyhelminthes</taxon>
        <taxon>Cestoda</taxon>
        <taxon>Eucestoda</taxon>
        <taxon>Cyclophyllidea</taxon>
        <taxon>Mesocestoididae</taxon>
        <taxon>Mesocestoides</taxon>
    </lineage>
</organism>
<keyword evidence="5 10" id="KW-0493">Microtubule</keyword>
<proteinExistence type="inferred from homology"/>
<dbReference type="Pfam" id="PF01221">
    <property type="entry name" value="Dynein_light"/>
    <property type="match status" value="1"/>
</dbReference>
<keyword evidence="7" id="KW-0653">Protein transport</keyword>
<dbReference type="AlphaFoldDB" id="A0A5K3FLV4"/>
<name>A0A5K3FLV4_MESCO</name>
<keyword evidence="9" id="KW-0539">Nucleus</keyword>
<dbReference type="WBParaSite" id="MCU_008359-RA">
    <property type="protein sequence ID" value="MCU_008359-RA"/>
    <property type="gene ID" value="MCU_008359"/>
</dbReference>
<dbReference type="FunFam" id="3.30.740.10:FF:000005">
    <property type="entry name" value="Dynein light chain"/>
    <property type="match status" value="1"/>
</dbReference>
<dbReference type="GO" id="GO:0051028">
    <property type="term" value="P:mRNA transport"/>
    <property type="evidence" value="ECO:0007669"/>
    <property type="project" value="UniProtKB-KW"/>
</dbReference>
<dbReference type="GO" id="GO:0005634">
    <property type="term" value="C:nucleus"/>
    <property type="evidence" value="ECO:0007669"/>
    <property type="project" value="UniProtKB-SubCell"/>
</dbReference>
<evidence type="ECO:0000256" key="9">
    <source>
        <dbReference type="ARBA" id="ARBA00023242"/>
    </source>
</evidence>